<evidence type="ECO:0000313" key="3">
    <source>
        <dbReference type="Proteomes" id="UP000676169"/>
    </source>
</evidence>
<dbReference type="EMBL" id="CP073100">
    <property type="protein sequence ID" value="QUE49297.1"/>
    <property type="molecule type" value="Genomic_DNA"/>
</dbReference>
<organism evidence="2 3">
    <name type="scientific">Luteolibacter ambystomatis</name>
    <dbReference type="NCBI Taxonomy" id="2824561"/>
    <lineage>
        <taxon>Bacteria</taxon>
        <taxon>Pseudomonadati</taxon>
        <taxon>Verrucomicrobiota</taxon>
        <taxon>Verrucomicrobiia</taxon>
        <taxon>Verrucomicrobiales</taxon>
        <taxon>Verrucomicrobiaceae</taxon>
        <taxon>Luteolibacter</taxon>
    </lineage>
</organism>
<sequence>MDTPPTLVRTRPRVSWLTLAVILGCFAAWVTACKMGLLARGEAALREHEVRITGRPHFASSGQDGCPEAWIEGDARGRRFHWPQADLPAGELPPDQSYTFTFLEPAFFSQGGLTLWKISTPQKVLYDASICRVHHDAMHRTVVSVDDSAVNPAEKTFFPNCGRVDRCGRKEVATWVCDSCLRERDRWLDRTRLSPASAAR</sequence>
<dbReference type="RefSeq" id="WP_211629358.1">
    <property type="nucleotide sequence ID" value="NZ_CP073100.1"/>
</dbReference>
<dbReference type="KEGG" id="lamb:KBB96_10475"/>
<keyword evidence="1" id="KW-1133">Transmembrane helix</keyword>
<keyword evidence="1" id="KW-0472">Membrane</keyword>
<dbReference type="Proteomes" id="UP000676169">
    <property type="component" value="Chromosome"/>
</dbReference>
<evidence type="ECO:0000313" key="2">
    <source>
        <dbReference type="EMBL" id="QUE49297.1"/>
    </source>
</evidence>
<evidence type="ECO:0000256" key="1">
    <source>
        <dbReference type="SAM" id="Phobius"/>
    </source>
</evidence>
<accession>A0A975G5R1</accession>
<keyword evidence="3" id="KW-1185">Reference proteome</keyword>
<protein>
    <submittedName>
        <fullName evidence="2">Uncharacterized protein</fullName>
    </submittedName>
</protein>
<name>A0A975G5R1_9BACT</name>
<gene>
    <name evidence="2" type="ORF">KBB96_10475</name>
</gene>
<dbReference type="AlphaFoldDB" id="A0A975G5R1"/>
<reference evidence="2" key="1">
    <citation type="submission" date="2021-04" db="EMBL/GenBank/DDBJ databases">
        <title>Luteolibacter sp. 32A isolated from the skin of an Anderson's salamander (Ambystoma andersonii).</title>
        <authorList>
            <person name="Spergser J."/>
            <person name="Busse H.-J."/>
        </authorList>
    </citation>
    <scope>NUCLEOTIDE SEQUENCE</scope>
    <source>
        <strain evidence="2">32A</strain>
    </source>
</reference>
<keyword evidence="1" id="KW-0812">Transmembrane</keyword>
<proteinExistence type="predicted"/>
<feature type="transmembrane region" description="Helical" evidence="1">
    <location>
        <begin position="14"/>
        <end position="32"/>
    </location>
</feature>